<protein>
    <submittedName>
        <fullName evidence="1">Hydrolase</fullName>
    </submittedName>
</protein>
<proteinExistence type="predicted"/>
<dbReference type="AlphaFoldDB" id="A0AA46P533"/>
<keyword evidence="1" id="KW-0378">Hydrolase</keyword>
<evidence type="ECO:0000313" key="1">
    <source>
        <dbReference type="EMBL" id="UYG95014.1"/>
    </source>
</evidence>
<dbReference type="EMBL" id="CP107027">
    <property type="protein sequence ID" value="UYG95014.1"/>
    <property type="molecule type" value="Genomic_DNA"/>
</dbReference>
<sequence>MDQTKKNTYYIDIENAQIYTEPVEAAEWQFKIFATDEELAQLNEYINENYDADLKTFARAHVPFLEYHKESKNDEYDASMEGIYKMIYDLGDDEARKHIEGMGIL</sequence>
<reference evidence="1" key="1">
    <citation type="submission" date="2022-10" db="EMBL/GenBank/DDBJ databases">
        <title>Mechanism of multi-heavy metal repair in Cytobacillus Firmus M7.</title>
        <authorList>
            <person name="Li X."/>
            <person name="Yu C."/>
        </authorList>
    </citation>
    <scope>NUCLEOTIDE SEQUENCE</scope>
    <source>
        <strain evidence="1">M7</strain>
    </source>
</reference>
<organism evidence="1 2">
    <name type="scientific">Cytobacillus firmus</name>
    <name type="common">Bacillus firmus</name>
    <dbReference type="NCBI Taxonomy" id="1399"/>
    <lineage>
        <taxon>Bacteria</taxon>
        <taxon>Bacillati</taxon>
        <taxon>Bacillota</taxon>
        <taxon>Bacilli</taxon>
        <taxon>Bacillales</taxon>
        <taxon>Bacillaceae</taxon>
        <taxon>Cytobacillus</taxon>
    </lineage>
</organism>
<name>A0AA46P533_CYTFI</name>
<dbReference type="RefSeq" id="WP_258750786.1">
    <property type="nucleotide sequence ID" value="NZ_CP107027.1"/>
</dbReference>
<gene>
    <name evidence="1" type="ORF">OD459_22975</name>
</gene>
<accession>A0AA46P533</accession>
<dbReference type="GO" id="GO:0016787">
    <property type="term" value="F:hydrolase activity"/>
    <property type="evidence" value="ECO:0007669"/>
    <property type="project" value="UniProtKB-KW"/>
</dbReference>
<dbReference type="Proteomes" id="UP001163104">
    <property type="component" value="Chromosome"/>
</dbReference>
<evidence type="ECO:0000313" key="2">
    <source>
        <dbReference type="Proteomes" id="UP001163104"/>
    </source>
</evidence>